<dbReference type="Gene3D" id="1.25.40.10">
    <property type="entry name" value="Tetratricopeptide repeat domain"/>
    <property type="match status" value="1"/>
</dbReference>
<dbReference type="PROSITE" id="PS50096">
    <property type="entry name" value="IQ"/>
    <property type="match status" value="1"/>
</dbReference>
<gene>
    <name evidence="2" type="ORF">Tco025E_02582</name>
</gene>
<dbReference type="GeneID" id="40316193"/>
<feature type="region of interest" description="Disordered" evidence="1">
    <location>
        <begin position="865"/>
        <end position="963"/>
    </location>
</feature>
<evidence type="ECO:0000313" key="2">
    <source>
        <dbReference type="EMBL" id="RNF24293.1"/>
    </source>
</evidence>
<dbReference type="RefSeq" id="XP_029230405.1">
    <property type="nucleotide sequence ID" value="XM_029369507.1"/>
</dbReference>
<feature type="region of interest" description="Disordered" evidence="1">
    <location>
        <begin position="688"/>
        <end position="707"/>
    </location>
</feature>
<dbReference type="InterPro" id="IPR011990">
    <property type="entry name" value="TPR-like_helical_dom_sf"/>
</dbReference>
<reference evidence="2 3" key="1">
    <citation type="journal article" date="2018" name="BMC Genomics">
        <title>Genomic comparison of Trypanosoma conorhini and Trypanosoma rangeli to Trypanosoma cruzi strains of high and low virulence.</title>
        <authorList>
            <person name="Bradwell K.R."/>
            <person name="Koparde V.N."/>
            <person name="Matveyev A.V."/>
            <person name="Serrano M.G."/>
            <person name="Alves J.M."/>
            <person name="Parikh H."/>
            <person name="Huang B."/>
            <person name="Lee V."/>
            <person name="Espinosa-Alvarez O."/>
            <person name="Ortiz P.A."/>
            <person name="Costa-Martins A.G."/>
            <person name="Teixeira M.M."/>
            <person name="Buck G.A."/>
        </authorList>
    </citation>
    <scope>NUCLEOTIDE SEQUENCE [LARGE SCALE GENOMIC DNA]</scope>
    <source>
        <strain evidence="2 3">025E</strain>
    </source>
</reference>
<dbReference type="OrthoDB" id="267378at2759"/>
<feature type="region of interest" description="Disordered" evidence="1">
    <location>
        <begin position="789"/>
        <end position="835"/>
    </location>
</feature>
<feature type="region of interest" description="Disordered" evidence="1">
    <location>
        <begin position="387"/>
        <end position="410"/>
    </location>
</feature>
<evidence type="ECO:0000313" key="3">
    <source>
        <dbReference type="Proteomes" id="UP000284403"/>
    </source>
</evidence>
<evidence type="ECO:0000256" key="1">
    <source>
        <dbReference type="SAM" id="MobiDB-lite"/>
    </source>
</evidence>
<feature type="compositionally biased region" description="Low complexity" evidence="1">
    <location>
        <begin position="486"/>
        <end position="496"/>
    </location>
</feature>
<dbReference type="SUPFAM" id="SSF48452">
    <property type="entry name" value="TPR-like"/>
    <property type="match status" value="1"/>
</dbReference>
<feature type="compositionally biased region" description="Polar residues" evidence="1">
    <location>
        <begin position="865"/>
        <end position="901"/>
    </location>
</feature>
<feature type="compositionally biased region" description="Low complexity" evidence="1">
    <location>
        <begin position="1"/>
        <end position="15"/>
    </location>
</feature>
<feature type="compositionally biased region" description="Basic residues" evidence="1">
    <location>
        <begin position="468"/>
        <end position="477"/>
    </location>
</feature>
<keyword evidence="3" id="KW-1185">Reference proteome</keyword>
<sequence>MYARAQAPAAARQSAGFGEHNFSHGPEKMPAPLSDASGNREREAEVERLHQLVGAAAELVFKHRLVIHRMNCGPVHSGKEHRPLSTSGSRGDACNAALQQLVDLEDNLSQETSRCIRSSNVTALHFLNEKQYSRALQILLRTEAMTQKGAGKWFSFFNPAESIELDVRDFVQSAEDRRGAEEACVQEMFVPFFTKRHEKMRQLAFAVINNNIGLYHFKLAEYELAVRRMSRALHLEEVLGVETIGVTYFNLAQAQYECGSLEEALIAISLAEEAIERRIYESETQMNNLRRIATHGGGGASVVPGLERRRLDVHIGWREGVCLLSRVLETHGRWLQSSTAYKAAIHCFEQSDRWLSSVQRLSAEENTWRQELRQRIQECKRARRHSCCFPKSDAPCSSAPPGGTAPPPRSIIVTTTLPRTIEIATCVTPFDNPRRGNEEEAQEGVAGVDPSHSQRRRRWQQQQQQQQKRQKGRRGKSAHRDVYELAAATPTAAAAGPRRRRSVPHRPAWDADTNAVHRDAARLRTATPATSSATHTNSEARTTSRVTSAAGTPLSRGPKKRRGTSARPTLSSEMELTASAVRKRQAPTPVAARAPPRRPHFARHDVPRRAWEANNGDELSSLTTSSASATKLCVPSLGRCIHVLQAFARARLSLLEKEWRRPPAGTGFVSPQSSSYFPSSSLSPSTSCGEEVFSTDGTRSRAKTGGSFLTNGGPSLKAASVYGTTPQNACVVLLAFLAARRSASLACQRRTEQRYNSLMERVLRQYTAAAAPPPATVMKQMLRDSARNRTWAEAQPQGTNGRHADPPPPPAASPPKWNGEAPHGGGESVASSEGNTCDAHLAEDRFRRRYNSLLRMLPRASEQASTSLDAATASNHFNGDSASVNTRSTGPHGYSSGSATPPMSEDSGSRNSGVEDFSTSSRRARRWSDLSSTPLSEAGSQQVNRRPRVDSQPHDENLGTASCGDVEVPTASAIGNGIHNGLPPRHPTIQRLPFSSWEDVNGIAYTTAGILRQRLLREEAAVMIQVAWRTWRERRRVETVRKLRYR</sequence>
<protein>
    <submittedName>
        <fullName evidence="2">Uncharacterized protein</fullName>
    </submittedName>
</protein>
<feature type="compositionally biased region" description="Polar residues" evidence="1">
    <location>
        <begin position="539"/>
        <end position="550"/>
    </location>
</feature>
<proteinExistence type="predicted"/>
<feature type="compositionally biased region" description="Basic and acidic residues" evidence="1">
    <location>
        <begin position="947"/>
        <end position="957"/>
    </location>
</feature>
<organism evidence="2 3">
    <name type="scientific">Trypanosoma conorhini</name>
    <dbReference type="NCBI Taxonomy" id="83891"/>
    <lineage>
        <taxon>Eukaryota</taxon>
        <taxon>Discoba</taxon>
        <taxon>Euglenozoa</taxon>
        <taxon>Kinetoplastea</taxon>
        <taxon>Metakinetoplastina</taxon>
        <taxon>Trypanosomatida</taxon>
        <taxon>Trypanosomatidae</taxon>
        <taxon>Trypanosoma</taxon>
    </lineage>
</organism>
<dbReference type="AlphaFoldDB" id="A0A422Q2V2"/>
<feature type="region of interest" description="Disordered" evidence="1">
    <location>
        <begin position="428"/>
        <end position="601"/>
    </location>
</feature>
<feature type="compositionally biased region" description="Polar residues" evidence="1">
    <location>
        <begin position="909"/>
        <end position="921"/>
    </location>
</feature>
<dbReference type="EMBL" id="MKKU01000103">
    <property type="protein sequence ID" value="RNF24293.1"/>
    <property type="molecule type" value="Genomic_DNA"/>
</dbReference>
<accession>A0A422Q2V2</accession>
<name>A0A422Q2V2_9TRYP</name>
<feature type="region of interest" description="Disordered" evidence="1">
    <location>
        <begin position="1"/>
        <end position="43"/>
    </location>
</feature>
<dbReference type="Proteomes" id="UP000284403">
    <property type="component" value="Unassembled WGS sequence"/>
</dbReference>
<feature type="compositionally biased region" description="Polar residues" evidence="1">
    <location>
        <begin position="929"/>
        <end position="944"/>
    </location>
</feature>
<comment type="caution">
    <text evidence="2">The sequence shown here is derived from an EMBL/GenBank/DDBJ whole genome shotgun (WGS) entry which is preliminary data.</text>
</comment>
<feature type="compositionally biased region" description="Low complexity" evidence="1">
    <location>
        <begin position="523"/>
        <end position="537"/>
    </location>
</feature>